<dbReference type="AlphaFoldDB" id="I6YWK6"/>
<gene>
    <name evidence="1" type="ordered locus">MROS_1703</name>
</gene>
<dbReference type="PANTHER" id="PTHR12993:SF30">
    <property type="entry name" value="N-ACETYL-ALPHA-D-GLUCOSAMINYL L-MALATE DEACETYLASE 1"/>
    <property type="match status" value="1"/>
</dbReference>
<dbReference type="HOGENOM" id="CLU_049311_3_1_10"/>
<evidence type="ECO:0000313" key="1">
    <source>
        <dbReference type="EMBL" id="AFN74937.1"/>
    </source>
</evidence>
<name>I6YWK6_MELRP</name>
<dbReference type="InterPro" id="IPR024078">
    <property type="entry name" value="LmbE-like_dom_sf"/>
</dbReference>
<protein>
    <submittedName>
        <fullName evidence="1">Lmbe family protein</fullName>
    </submittedName>
</protein>
<dbReference type="eggNOG" id="COG2120">
    <property type="taxonomic scope" value="Bacteria"/>
</dbReference>
<dbReference type="GO" id="GO:0071793">
    <property type="term" value="P:bacillithiol biosynthetic process"/>
    <property type="evidence" value="ECO:0007669"/>
    <property type="project" value="InterPro"/>
</dbReference>
<dbReference type="InterPro" id="IPR003737">
    <property type="entry name" value="GlcNAc_PI_deacetylase-related"/>
</dbReference>
<dbReference type="Pfam" id="PF02585">
    <property type="entry name" value="PIG-L"/>
    <property type="match status" value="1"/>
</dbReference>
<dbReference type="EMBL" id="CP003557">
    <property type="protein sequence ID" value="AFN74937.1"/>
    <property type="molecule type" value="Genomic_DNA"/>
</dbReference>
<dbReference type="NCBIfam" id="TIGR04001">
    <property type="entry name" value="thiol_BshB1"/>
    <property type="match status" value="1"/>
</dbReference>
<reference evidence="1 2" key="1">
    <citation type="journal article" date="2013" name="PLoS ONE">
        <title>Genomic analysis of Melioribacter roseus, facultatively anaerobic organotrophic bacterium representing a novel deep lineage within Bacteriodetes/Chlorobi group.</title>
        <authorList>
            <person name="Kadnikov V.V."/>
            <person name="Mardanov A.V."/>
            <person name="Podosokorskaya O.A."/>
            <person name="Gavrilov S.N."/>
            <person name="Kublanov I.V."/>
            <person name="Beletsky A.V."/>
            <person name="Bonch-Osmolovskaya E.A."/>
            <person name="Ravin N.V."/>
        </authorList>
    </citation>
    <scope>NUCLEOTIDE SEQUENCE [LARGE SCALE GENOMIC DNA]</scope>
    <source>
        <strain evidence="2">JCM 17771 / P3M-2</strain>
    </source>
</reference>
<dbReference type="OrthoDB" id="9778719at2"/>
<dbReference type="Gene3D" id="3.40.50.10320">
    <property type="entry name" value="LmbE-like"/>
    <property type="match status" value="1"/>
</dbReference>
<dbReference type="RefSeq" id="WP_014856371.1">
    <property type="nucleotide sequence ID" value="NC_018178.1"/>
</dbReference>
<dbReference type="InterPro" id="IPR023842">
    <property type="entry name" value="Bacillithiol_biosynth_BshB1"/>
</dbReference>
<dbReference type="SUPFAM" id="SSF102588">
    <property type="entry name" value="LmbE-like"/>
    <property type="match status" value="1"/>
</dbReference>
<organism evidence="1 2">
    <name type="scientific">Melioribacter roseus (strain DSM 23840 / JCM 17771 / VKM B-2668 / P3M-2)</name>
    <dbReference type="NCBI Taxonomy" id="1191523"/>
    <lineage>
        <taxon>Bacteria</taxon>
        <taxon>Pseudomonadati</taxon>
        <taxon>Ignavibacteriota</taxon>
        <taxon>Ignavibacteria</taxon>
        <taxon>Ignavibacteriales</taxon>
        <taxon>Melioribacteraceae</taxon>
        <taxon>Melioribacter</taxon>
    </lineage>
</organism>
<dbReference type="KEGG" id="mro:MROS_1703"/>
<dbReference type="Proteomes" id="UP000009011">
    <property type="component" value="Chromosome"/>
</dbReference>
<keyword evidence="2" id="KW-1185">Reference proteome</keyword>
<sequence length="233" mass="26726">MELDILIFAAHPDDAELSMGGAIAKLTAGGYKVGLVDLSRGELGTRGTPELRLKEAEEASRILNLTLRENLGFNDGNLKYNEEHLHALIRKIREFRPKILFAPYFNDRHPDHIGVGNLVKEAFFFSGLPKIVTGQDAYRPGRLFYYMQTYEFKPSFIVDISETFETKMNAVRAYKSQFYNPDSNEPETFISQPNFLKFLEARAKVYGFKIGKDYGEPFFCEEEIEFDIVQLIK</sequence>
<proteinExistence type="predicted"/>
<dbReference type="PATRIC" id="fig|1191523.3.peg.1804"/>
<dbReference type="STRING" id="1191523.MROS_1703"/>
<dbReference type="PANTHER" id="PTHR12993">
    <property type="entry name" value="N-ACETYLGLUCOSAMINYL-PHOSPHATIDYLINOSITOL DE-N-ACETYLASE-RELATED"/>
    <property type="match status" value="1"/>
</dbReference>
<evidence type="ECO:0000313" key="2">
    <source>
        <dbReference type="Proteomes" id="UP000009011"/>
    </source>
</evidence>
<dbReference type="GO" id="GO:0016811">
    <property type="term" value="F:hydrolase activity, acting on carbon-nitrogen (but not peptide) bonds, in linear amides"/>
    <property type="evidence" value="ECO:0007669"/>
    <property type="project" value="TreeGrafter"/>
</dbReference>
<dbReference type="GO" id="GO:0019213">
    <property type="term" value="F:deacetylase activity"/>
    <property type="evidence" value="ECO:0007669"/>
    <property type="project" value="InterPro"/>
</dbReference>
<accession>I6YWK6</accession>